<dbReference type="SMART" id="SM00636">
    <property type="entry name" value="Glyco_18"/>
    <property type="match status" value="1"/>
</dbReference>
<keyword evidence="3" id="KW-0732">Signal</keyword>
<dbReference type="Gene3D" id="3.10.50.10">
    <property type="match status" value="1"/>
</dbReference>
<dbReference type="EMBL" id="CAJPVJ010001536">
    <property type="protein sequence ID" value="CAG2164898.1"/>
    <property type="molecule type" value="Genomic_DNA"/>
</dbReference>
<dbReference type="PROSITE" id="PS51910">
    <property type="entry name" value="GH18_2"/>
    <property type="match status" value="1"/>
</dbReference>
<dbReference type="InterPro" id="IPR011583">
    <property type="entry name" value="Chitinase_II/V-like_cat"/>
</dbReference>
<dbReference type="FunFam" id="3.10.50.10:FF:000001">
    <property type="entry name" value="Chitinase 3-like 1"/>
    <property type="match status" value="1"/>
</dbReference>
<dbReference type="CDD" id="cd02872">
    <property type="entry name" value="GH18_chitolectin_chitotriosidase"/>
    <property type="match status" value="1"/>
</dbReference>
<feature type="compositionally biased region" description="Pro residues" evidence="2">
    <location>
        <begin position="444"/>
        <end position="472"/>
    </location>
</feature>
<dbReference type="InterPro" id="IPR029070">
    <property type="entry name" value="Chitinase_insertion_sf"/>
</dbReference>
<feature type="chain" id="PRO_5035680166" description="GH18 domain-containing protein" evidence="3">
    <location>
        <begin position="20"/>
        <end position="483"/>
    </location>
</feature>
<feature type="region of interest" description="Disordered" evidence="2">
    <location>
        <begin position="438"/>
        <end position="483"/>
    </location>
</feature>
<evidence type="ECO:0000256" key="3">
    <source>
        <dbReference type="SAM" id="SignalP"/>
    </source>
</evidence>
<dbReference type="Pfam" id="PF00704">
    <property type="entry name" value="Glyco_hydro_18"/>
    <property type="match status" value="1"/>
</dbReference>
<dbReference type="InterPro" id="IPR050314">
    <property type="entry name" value="Glycosyl_Hydrlase_18"/>
</dbReference>
<feature type="signal peptide" evidence="3">
    <location>
        <begin position="1"/>
        <end position="19"/>
    </location>
</feature>
<dbReference type="OrthoDB" id="6489371at2759"/>
<dbReference type="Gene3D" id="3.20.20.80">
    <property type="entry name" value="Glycosidases"/>
    <property type="match status" value="1"/>
</dbReference>
<reference evidence="5" key="1">
    <citation type="submission" date="2020-11" db="EMBL/GenBank/DDBJ databases">
        <authorList>
            <person name="Tran Van P."/>
        </authorList>
    </citation>
    <scope>NUCLEOTIDE SEQUENCE</scope>
</reference>
<evidence type="ECO:0000259" key="4">
    <source>
        <dbReference type="PROSITE" id="PS51910"/>
    </source>
</evidence>
<sequence length="483" mass="53372">MRFALLCLPLIGLIITSEAARKDRFDQKYRVVCYWGAWSFYRPGDGKFEAENTNPNVCTHLMYGFSKLNPDNTIGLFDKDLDTGDTDWQSGLEWGHGMYRRWNDLRMVNPHATTMISIGGWNEGSDKYSNMVSSPASRKTFVDSVVKFLQVQNFDGLDLDWYIKKNISEYPGMQAVGDADRKPGKDTDKANYIALLKELHEAFKPHGFVLSAAVSAGKPTIDRAYDVKSMSTYLDFINLMSYDFHGGWENKTGPSYAHNSPLHPRQEDVELDKEFTIEYAVDYWLKLGADAKKLVLGMPLYGRTFTLADPNQHGIGAKAVGKGGAAGPITRLIGTLGYNEICGMLKSGYKVYRDDVQKIPYAVSGDQWIGFDDVQSITDKVNFVKSKGLGGGMVWSIDTDDFRGLCGQGKYPLLKTISKLLNGIDGNPDPIIIEHHVTKKPAPGSTPQPGPDPTPAPVSLPTKKPGPTPQPGSTPIKVLNSNI</sequence>
<feature type="domain" description="GH18" evidence="4">
    <location>
        <begin position="29"/>
        <end position="424"/>
    </location>
</feature>
<evidence type="ECO:0000256" key="1">
    <source>
        <dbReference type="ARBA" id="ARBA00023157"/>
    </source>
</evidence>
<proteinExistence type="predicted"/>
<dbReference type="GO" id="GO:0006032">
    <property type="term" value="P:chitin catabolic process"/>
    <property type="evidence" value="ECO:0007669"/>
    <property type="project" value="TreeGrafter"/>
</dbReference>
<name>A0A7R9LM33_9ACAR</name>
<dbReference type="AlphaFoldDB" id="A0A7R9LM33"/>
<dbReference type="GO" id="GO:0008061">
    <property type="term" value="F:chitin binding"/>
    <property type="evidence" value="ECO:0007669"/>
    <property type="project" value="InterPro"/>
</dbReference>
<protein>
    <recommendedName>
        <fullName evidence="4">GH18 domain-containing protein</fullName>
    </recommendedName>
</protein>
<evidence type="ECO:0000313" key="6">
    <source>
        <dbReference type="Proteomes" id="UP000728032"/>
    </source>
</evidence>
<dbReference type="PANTHER" id="PTHR11177:SF360">
    <property type="entry name" value="CHITINASE 4-RELATED"/>
    <property type="match status" value="1"/>
</dbReference>
<organism evidence="5">
    <name type="scientific">Oppiella nova</name>
    <dbReference type="NCBI Taxonomy" id="334625"/>
    <lineage>
        <taxon>Eukaryota</taxon>
        <taxon>Metazoa</taxon>
        <taxon>Ecdysozoa</taxon>
        <taxon>Arthropoda</taxon>
        <taxon>Chelicerata</taxon>
        <taxon>Arachnida</taxon>
        <taxon>Acari</taxon>
        <taxon>Acariformes</taxon>
        <taxon>Sarcoptiformes</taxon>
        <taxon>Oribatida</taxon>
        <taxon>Brachypylina</taxon>
        <taxon>Oppioidea</taxon>
        <taxon>Oppiidae</taxon>
        <taxon>Oppiella</taxon>
    </lineage>
</organism>
<dbReference type="InterPro" id="IPR001223">
    <property type="entry name" value="Glyco_hydro18_cat"/>
</dbReference>
<dbReference type="Proteomes" id="UP000728032">
    <property type="component" value="Unassembled WGS sequence"/>
</dbReference>
<dbReference type="GO" id="GO:0005975">
    <property type="term" value="P:carbohydrate metabolic process"/>
    <property type="evidence" value="ECO:0007669"/>
    <property type="project" value="InterPro"/>
</dbReference>
<dbReference type="GO" id="GO:0004568">
    <property type="term" value="F:chitinase activity"/>
    <property type="evidence" value="ECO:0007669"/>
    <property type="project" value="TreeGrafter"/>
</dbReference>
<dbReference type="SUPFAM" id="SSF54556">
    <property type="entry name" value="Chitinase insertion domain"/>
    <property type="match status" value="1"/>
</dbReference>
<gene>
    <name evidence="5" type="ORF">ONB1V03_LOCUS4445</name>
</gene>
<keyword evidence="1" id="KW-1015">Disulfide bond</keyword>
<evidence type="ECO:0000313" key="5">
    <source>
        <dbReference type="EMBL" id="CAD7644027.1"/>
    </source>
</evidence>
<dbReference type="GO" id="GO:0005576">
    <property type="term" value="C:extracellular region"/>
    <property type="evidence" value="ECO:0007669"/>
    <property type="project" value="TreeGrafter"/>
</dbReference>
<keyword evidence="6" id="KW-1185">Reference proteome</keyword>
<dbReference type="PANTHER" id="PTHR11177">
    <property type="entry name" value="CHITINASE"/>
    <property type="match status" value="1"/>
</dbReference>
<dbReference type="EMBL" id="OC916361">
    <property type="protein sequence ID" value="CAD7644027.1"/>
    <property type="molecule type" value="Genomic_DNA"/>
</dbReference>
<dbReference type="InterPro" id="IPR017853">
    <property type="entry name" value="GH"/>
</dbReference>
<evidence type="ECO:0000256" key="2">
    <source>
        <dbReference type="SAM" id="MobiDB-lite"/>
    </source>
</evidence>
<accession>A0A7R9LM33</accession>
<dbReference type="SUPFAM" id="SSF51445">
    <property type="entry name" value="(Trans)glycosidases"/>
    <property type="match status" value="1"/>
</dbReference>